<comment type="caution">
    <text evidence="3">The sequence shown here is derived from an EMBL/GenBank/DDBJ whole genome shotgun (WGS) entry which is preliminary data.</text>
</comment>
<feature type="signal peptide" evidence="2">
    <location>
        <begin position="1"/>
        <end position="19"/>
    </location>
</feature>
<reference evidence="3" key="2">
    <citation type="journal article" date="2024" name="Plant">
        <title>Genomic evolution and insights into agronomic trait innovations of Sesamum species.</title>
        <authorList>
            <person name="Miao H."/>
            <person name="Wang L."/>
            <person name="Qu L."/>
            <person name="Liu H."/>
            <person name="Sun Y."/>
            <person name="Le M."/>
            <person name="Wang Q."/>
            <person name="Wei S."/>
            <person name="Zheng Y."/>
            <person name="Lin W."/>
            <person name="Duan Y."/>
            <person name="Cao H."/>
            <person name="Xiong S."/>
            <person name="Wang X."/>
            <person name="Wei L."/>
            <person name="Li C."/>
            <person name="Ma Q."/>
            <person name="Ju M."/>
            <person name="Zhao R."/>
            <person name="Li G."/>
            <person name="Mu C."/>
            <person name="Tian Q."/>
            <person name="Mei H."/>
            <person name="Zhang T."/>
            <person name="Gao T."/>
            <person name="Zhang H."/>
        </authorList>
    </citation>
    <scope>NUCLEOTIDE SEQUENCE</scope>
    <source>
        <strain evidence="3">G01</strain>
    </source>
</reference>
<gene>
    <name evidence="3" type="ORF">Sangu_2267100</name>
</gene>
<dbReference type="EMBL" id="JACGWK010000015">
    <property type="protein sequence ID" value="KAL0314227.1"/>
    <property type="molecule type" value="Genomic_DNA"/>
</dbReference>
<evidence type="ECO:0000313" key="3">
    <source>
        <dbReference type="EMBL" id="KAL0314227.1"/>
    </source>
</evidence>
<accession>A0AAW2L6W6</accession>
<organism evidence="3">
    <name type="scientific">Sesamum angustifolium</name>
    <dbReference type="NCBI Taxonomy" id="2727405"/>
    <lineage>
        <taxon>Eukaryota</taxon>
        <taxon>Viridiplantae</taxon>
        <taxon>Streptophyta</taxon>
        <taxon>Embryophyta</taxon>
        <taxon>Tracheophyta</taxon>
        <taxon>Spermatophyta</taxon>
        <taxon>Magnoliopsida</taxon>
        <taxon>eudicotyledons</taxon>
        <taxon>Gunneridae</taxon>
        <taxon>Pentapetalae</taxon>
        <taxon>asterids</taxon>
        <taxon>lamiids</taxon>
        <taxon>Lamiales</taxon>
        <taxon>Pedaliaceae</taxon>
        <taxon>Sesamum</taxon>
    </lineage>
</organism>
<feature type="region of interest" description="Disordered" evidence="1">
    <location>
        <begin position="94"/>
        <end position="119"/>
    </location>
</feature>
<feature type="chain" id="PRO_5043845128" evidence="2">
    <location>
        <begin position="20"/>
        <end position="150"/>
    </location>
</feature>
<name>A0AAW2L6W6_9LAMI</name>
<evidence type="ECO:0000256" key="2">
    <source>
        <dbReference type="SAM" id="SignalP"/>
    </source>
</evidence>
<proteinExistence type="predicted"/>
<reference evidence="3" key="1">
    <citation type="submission" date="2020-06" db="EMBL/GenBank/DDBJ databases">
        <authorList>
            <person name="Li T."/>
            <person name="Hu X."/>
            <person name="Zhang T."/>
            <person name="Song X."/>
            <person name="Zhang H."/>
            <person name="Dai N."/>
            <person name="Sheng W."/>
            <person name="Hou X."/>
            <person name="Wei L."/>
        </authorList>
    </citation>
    <scope>NUCLEOTIDE SEQUENCE</scope>
    <source>
        <strain evidence="3">G01</strain>
        <tissue evidence="3">Leaf</tissue>
    </source>
</reference>
<feature type="compositionally biased region" description="Pro residues" evidence="1">
    <location>
        <begin position="104"/>
        <end position="118"/>
    </location>
</feature>
<protein>
    <submittedName>
        <fullName evidence="3">Uncharacterized protein</fullName>
    </submittedName>
</protein>
<sequence length="150" mass="15849">MTPSPLLLHLFLLISAVSAADIPLGSTLYASDPNSKWSSPNDTFALAFTADPTSSARTLVAAITYNNISIWQAGASTNSSAVLRLLPSGDLQLLPTSSSTTPSGRPPPPTSAFPPPHLKNPEILYSRIPPVPHCGQPLTTQLIPSFPHRT</sequence>
<keyword evidence="2" id="KW-0732">Signal</keyword>
<evidence type="ECO:0000256" key="1">
    <source>
        <dbReference type="SAM" id="MobiDB-lite"/>
    </source>
</evidence>
<dbReference type="AlphaFoldDB" id="A0AAW2L6W6"/>